<dbReference type="OrthoDB" id="37244at2759"/>
<dbReference type="InterPro" id="IPR036291">
    <property type="entry name" value="NAD(P)-bd_dom_sf"/>
</dbReference>
<evidence type="ECO:0000256" key="3">
    <source>
        <dbReference type="ARBA" id="ARBA00022967"/>
    </source>
</evidence>
<gene>
    <name evidence="6" type="ORF">CTOB1V02_LOCUS15420</name>
</gene>
<organism evidence="6">
    <name type="scientific">Cyprideis torosa</name>
    <dbReference type="NCBI Taxonomy" id="163714"/>
    <lineage>
        <taxon>Eukaryota</taxon>
        <taxon>Metazoa</taxon>
        <taxon>Ecdysozoa</taxon>
        <taxon>Arthropoda</taxon>
        <taxon>Crustacea</taxon>
        <taxon>Oligostraca</taxon>
        <taxon>Ostracoda</taxon>
        <taxon>Podocopa</taxon>
        <taxon>Podocopida</taxon>
        <taxon>Cytherocopina</taxon>
        <taxon>Cytheroidea</taxon>
        <taxon>Cytherideidae</taxon>
        <taxon>Cyprideis</taxon>
    </lineage>
</organism>
<keyword evidence="3" id="KW-1278">Translocase</keyword>
<evidence type="ECO:0000256" key="4">
    <source>
        <dbReference type="ARBA" id="ARBA00023027"/>
    </source>
</evidence>
<dbReference type="PROSITE" id="PS00837">
    <property type="entry name" value="ALADH_PNT_2"/>
    <property type="match status" value="1"/>
</dbReference>
<dbReference type="Pfam" id="PF01262">
    <property type="entry name" value="AlaDh_PNT_C"/>
    <property type="match status" value="1"/>
</dbReference>
<reference evidence="6" key="1">
    <citation type="submission" date="2020-11" db="EMBL/GenBank/DDBJ databases">
        <authorList>
            <person name="Tran Van P."/>
        </authorList>
    </citation>
    <scope>NUCLEOTIDE SEQUENCE</scope>
</reference>
<dbReference type="GO" id="GO:0050661">
    <property type="term" value="F:NADP binding"/>
    <property type="evidence" value="ECO:0007669"/>
    <property type="project" value="TreeGrafter"/>
</dbReference>
<dbReference type="SUPFAM" id="SSF51735">
    <property type="entry name" value="NAD(P)-binding Rossmann-fold domains"/>
    <property type="match status" value="1"/>
</dbReference>
<proteinExistence type="predicted"/>
<dbReference type="EC" id="7.1.1.1" evidence="1"/>
<dbReference type="GO" id="GO:0006740">
    <property type="term" value="P:NADPH regeneration"/>
    <property type="evidence" value="ECO:0007669"/>
    <property type="project" value="TreeGrafter"/>
</dbReference>
<dbReference type="GO" id="GO:0008750">
    <property type="term" value="F:proton-translocating NAD(P)+ transhydrogenase activity"/>
    <property type="evidence" value="ECO:0007669"/>
    <property type="project" value="UniProtKB-EC"/>
</dbReference>
<dbReference type="InterPro" id="IPR007698">
    <property type="entry name" value="AlaDH/PNT_NAD(H)-bd"/>
</dbReference>
<evidence type="ECO:0000256" key="5">
    <source>
        <dbReference type="ARBA" id="ARBA00048202"/>
    </source>
</evidence>
<evidence type="ECO:0000256" key="1">
    <source>
        <dbReference type="ARBA" id="ARBA00012943"/>
    </source>
</evidence>
<dbReference type="AlphaFoldDB" id="A0A7R8ZV23"/>
<protein>
    <recommendedName>
        <fullName evidence="1">proton-translocating NAD(P)(+) transhydrogenase</fullName>
        <ecNumber evidence="1">7.1.1.1</ecNumber>
    </recommendedName>
</protein>
<name>A0A7R8ZV23_9CRUS</name>
<evidence type="ECO:0000256" key="2">
    <source>
        <dbReference type="ARBA" id="ARBA00022857"/>
    </source>
</evidence>
<dbReference type="InterPro" id="IPR008143">
    <property type="entry name" value="Ala_DH/PNT_CS2"/>
</dbReference>
<sequence>MDMLPRTTLAQSMDVLSSQASIDGYRAVIEAAAQLPDYFPMFITAAGTVKPAKVLVLGAGVAGLQAIATAKRLGAVVHAMDTRAATETEVQSLGAKFVKLPYQEDLASSDGYAKEAGEELLNLQKEAILPLAQSCDIIVCTAKVRGKRAPLLIDESILDHMKTGSVVLDLATATGGNCSQSKADETLFYKQIKICGVSDYANKMPRVASQLYANNLNAFISILFDEEHNYAPDAENEIIKALISKVPTVLHTPLMSGSNAISGIVIIGAILFIRNTDPQDYFKLILSSSALVLAGINVVGGFTVTQRMLEMFKKKPKKP</sequence>
<comment type="catalytic activity">
    <reaction evidence="5">
        <text>NAD(+) + NADPH + H(+)(in) = NADH + NADP(+) + H(+)(out)</text>
        <dbReference type="Rhea" id="RHEA:47992"/>
        <dbReference type="ChEBI" id="CHEBI:15378"/>
        <dbReference type="ChEBI" id="CHEBI:57540"/>
        <dbReference type="ChEBI" id="CHEBI:57783"/>
        <dbReference type="ChEBI" id="CHEBI:57945"/>
        <dbReference type="ChEBI" id="CHEBI:58349"/>
        <dbReference type="EC" id="7.1.1.1"/>
    </reaction>
</comment>
<dbReference type="PANTHER" id="PTHR10160:SF19">
    <property type="entry name" value="PROTON-TRANSLOCATING NAD(P)(+) TRANSHYDROGENASE"/>
    <property type="match status" value="1"/>
</dbReference>
<dbReference type="Gene3D" id="3.40.50.720">
    <property type="entry name" value="NAD(P)-binding Rossmann-like Domain"/>
    <property type="match status" value="2"/>
</dbReference>
<keyword evidence="2" id="KW-0521">NADP</keyword>
<evidence type="ECO:0000313" key="6">
    <source>
        <dbReference type="EMBL" id="CAD7237605.1"/>
    </source>
</evidence>
<dbReference type="EMBL" id="OB689833">
    <property type="protein sequence ID" value="CAD7237605.1"/>
    <property type="molecule type" value="Genomic_DNA"/>
</dbReference>
<dbReference type="GO" id="GO:0016491">
    <property type="term" value="F:oxidoreductase activity"/>
    <property type="evidence" value="ECO:0007669"/>
    <property type="project" value="InterPro"/>
</dbReference>
<dbReference type="GO" id="GO:0005886">
    <property type="term" value="C:plasma membrane"/>
    <property type="evidence" value="ECO:0007669"/>
    <property type="project" value="UniProtKB-SubCell"/>
</dbReference>
<dbReference type="SMART" id="SM01002">
    <property type="entry name" value="AlaDh_PNT_C"/>
    <property type="match status" value="1"/>
</dbReference>
<keyword evidence="4" id="KW-0520">NAD</keyword>
<dbReference type="PANTHER" id="PTHR10160">
    <property type="entry name" value="NAD(P) TRANSHYDROGENASE"/>
    <property type="match status" value="1"/>
</dbReference>
<accession>A0A7R8ZV23</accession>